<feature type="region of interest" description="Disordered" evidence="1">
    <location>
        <begin position="36"/>
        <end position="57"/>
    </location>
</feature>
<keyword evidence="3" id="KW-1185">Reference proteome</keyword>
<dbReference type="Proteomes" id="UP001349343">
    <property type="component" value="Segment"/>
</dbReference>
<proteinExistence type="predicted"/>
<evidence type="ECO:0000256" key="1">
    <source>
        <dbReference type="SAM" id="MobiDB-lite"/>
    </source>
</evidence>
<organism evidence="2 3">
    <name type="scientific">phage Lak_Megaphage_RVC_JS4_GC31</name>
    <dbReference type="NCBI Taxonomy" id="3109228"/>
    <lineage>
        <taxon>Viruses</taxon>
        <taxon>Duplodnaviria</taxon>
        <taxon>Heunggongvirae</taxon>
        <taxon>Uroviricota</taxon>
        <taxon>Caudoviricetes</taxon>
        <taxon>Caudoviricetes code 15 clade</taxon>
    </lineage>
</organism>
<evidence type="ECO:0000313" key="2">
    <source>
        <dbReference type="EMBL" id="WQJ53123.1"/>
    </source>
</evidence>
<name>A0ABZ0Z1U4_9CAUD</name>
<sequence length="57" mass="6750">MKKCCYNIFAYLFSGNKLKNDVELYSLEEQKKSHTIHMSYAPEKPNDNVSDNAYKWN</sequence>
<evidence type="ECO:0000313" key="3">
    <source>
        <dbReference type="Proteomes" id="UP001349343"/>
    </source>
</evidence>
<protein>
    <submittedName>
        <fullName evidence="2">Uncharacterized protein</fullName>
    </submittedName>
</protein>
<dbReference type="EMBL" id="OR769222">
    <property type="protein sequence ID" value="WQJ53123.1"/>
    <property type="molecule type" value="Genomic_DNA"/>
</dbReference>
<reference evidence="2 3" key="1">
    <citation type="submission" date="2023-11" db="EMBL/GenBank/DDBJ databases">
        <authorList>
            <person name="Cook R."/>
            <person name="Crisci M."/>
            <person name="Pye H."/>
            <person name="Adriaenssens E."/>
            <person name="Santini J."/>
        </authorList>
    </citation>
    <scope>NUCLEOTIDE SEQUENCE [LARGE SCALE GENOMIC DNA]</scope>
    <source>
        <strain evidence="2">Lak_Megaphage_RVC_JS4_GC31</strain>
    </source>
</reference>
<accession>A0ABZ0Z1U4</accession>